<name>A0A699L1E8_TANCI</name>
<proteinExistence type="predicted"/>
<feature type="compositionally biased region" description="Acidic residues" evidence="1">
    <location>
        <begin position="10"/>
        <end position="34"/>
    </location>
</feature>
<evidence type="ECO:0000256" key="1">
    <source>
        <dbReference type="SAM" id="MobiDB-lite"/>
    </source>
</evidence>
<dbReference type="EMBL" id="BKCJ010565803">
    <property type="protein sequence ID" value="GFB16357.1"/>
    <property type="molecule type" value="Genomic_DNA"/>
</dbReference>
<sequence length="158" mass="17845">ESEESAKENDDADESNMDLPDDNPHGDDDDDNLLDETPANELMDFMSHPVYIDAHTTSVVHNPKGNPKLTSYILDINKDENYILGPSIIAIEKKFKELIQKDELSIADLKGARLERVKVQYNNDVELKYHVSQLKAAVLSEAQWNSDEGDVSKPRSFE</sequence>
<protein>
    <submittedName>
        <fullName evidence="2">Uncharacterized protein</fullName>
    </submittedName>
</protein>
<evidence type="ECO:0000313" key="2">
    <source>
        <dbReference type="EMBL" id="GFB16357.1"/>
    </source>
</evidence>
<reference evidence="2" key="1">
    <citation type="journal article" date="2019" name="Sci. Rep.">
        <title>Draft genome of Tanacetum cinerariifolium, the natural source of mosquito coil.</title>
        <authorList>
            <person name="Yamashiro T."/>
            <person name="Shiraishi A."/>
            <person name="Satake H."/>
            <person name="Nakayama K."/>
        </authorList>
    </citation>
    <scope>NUCLEOTIDE SEQUENCE</scope>
</reference>
<organism evidence="2">
    <name type="scientific">Tanacetum cinerariifolium</name>
    <name type="common">Dalmatian daisy</name>
    <name type="synonym">Chrysanthemum cinerariifolium</name>
    <dbReference type="NCBI Taxonomy" id="118510"/>
    <lineage>
        <taxon>Eukaryota</taxon>
        <taxon>Viridiplantae</taxon>
        <taxon>Streptophyta</taxon>
        <taxon>Embryophyta</taxon>
        <taxon>Tracheophyta</taxon>
        <taxon>Spermatophyta</taxon>
        <taxon>Magnoliopsida</taxon>
        <taxon>eudicotyledons</taxon>
        <taxon>Gunneridae</taxon>
        <taxon>Pentapetalae</taxon>
        <taxon>asterids</taxon>
        <taxon>campanulids</taxon>
        <taxon>Asterales</taxon>
        <taxon>Asteraceae</taxon>
        <taxon>Asteroideae</taxon>
        <taxon>Anthemideae</taxon>
        <taxon>Anthemidinae</taxon>
        <taxon>Tanacetum</taxon>
    </lineage>
</organism>
<feature type="non-terminal residue" evidence="2">
    <location>
        <position position="1"/>
    </location>
</feature>
<gene>
    <name evidence="2" type="ORF">Tci_688328</name>
</gene>
<accession>A0A699L1E8</accession>
<feature type="region of interest" description="Disordered" evidence="1">
    <location>
        <begin position="1"/>
        <end position="37"/>
    </location>
</feature>
<comment type="caution">
    <text evidence="2">The sequence shown here is derived from an EMBL/GenBank/DDBJ whole genome shotgun (WGS) entry which is preliminary data.</text>
</comment>
<dbReference type="AlphaFoldDB" id="A0A699L1E8"/>